<keyword evidence="1" id="KW-0812">Transmembrane</keyword>
<dbReference type="Proteomes" id="UP000429552">
    <property type="component" value="Unassembled WGS sequence"/>
</dbReference>
<accession>A0A640TQA5</accession>
<keyword evidence="1" id="KW-1133">Transmembrane helix</keyword>
<dbReference type="AlphaFoldDB" id="A0A640TQA5"/>
<evidence type="ECO:0000313" key="3">
    <source>
        <dbReference type="Proteomes" id="UP000429552"/>
    </source>
</evidence>
<keyword evidence="1" id="KW-0472">Membrane</keyword>
<comment type="caution">
    <text evidence="2">The sequence shown here is derived from an EMBL/GenBank/DDBJ whole genome shotgun (WGS) entry which is preliminary data.</text>
</comment>
<evidence type="ECO:0000256" key="1">
    <source>
        <dbReference type="SAM" id="Phobius"/>
    </source>
</evidence>
<proteinExistence type="predicted"/>
<name>A0A640TQA5_STRNI</name>
<protein>
    <submittedName>
        <fullName evidence="2">Uncharacterized protein</fullName>
    </submittedName>
</protein>
<dbReference type="EMBL" id="BLIP01000001">
    <property type="protein sequence ID" value="GFE24411.1"/>
    <property type="molecule type" value="Genomic_DNA"/>
</dbReference>
<feature type="transmembrane region" description="Helical" evidence="1">
    <location>
        <begin position="25"/>
        <end position="44"/>
    </location>
</feature>
<organism evidence="2 3">
    <name type="scientific">Streptomyces nigrescens</name>
    <dbReference type="NCBI Taxonomy" id="1920"/>
    <lineage>
        <taxon>Bacteria</taxon>
        <taxon>Bacillati</taxon>
        <taxon>Actinomycetota</taxon>
        <taxon>Actinomycetes</taxon>
        <taxon>Kitasatosporales</taxon>
        <taxon>Streptomycetaceae</taxon>
        <taxon>Streptomyces</taxon>
    </lineage>
</organism>
<gene>
    <name evidence="2" type="ORF">Sliba_48640</name>
</gene>
<evidence type="ECO:0000313" key="2">
    <source>
        <dbReference type="EMBL" id="GFE24411.1"/>
    </source>
</evidence>
<sequence length="63" mass="6560">MWPVTGHRVRPRRCPALGAGLAPYALPWAPAGVAAAGLALHLAVDRGSRVAARVSTLGCYEHS</sequence>
<reference evidence="2 3" key="1">
    <citation type="submission" date="2019-12" db="EMBL/GenBank/DDBJ databases">
        <title>Whole genome shotgun sequence of Streptomyces libani subsp. libani NBRC 13452.</title>
        <authorList>
            <person name="Ichikawa N."/>
            <person name="Kimura A."/>
            <person name="Kitahashi Y."/>
            <person name="Komaki H."/>
            <person name="Tamura T."/>
        </authorList>
    </citation>
    <scope>NUCLEOTIDE SEQUENCE [LARGE SCALE GENOMIC DNA]</scope>
    <source>
        <strain evidence="2 3">NBRC 13452</strain>
    </source>
</reference>